<evidence type="ECO:0000256" key="1">
    <source>
        <dbReference type="ARBA" id="ARBA00010641"/>
    </source>
</evidence>
<feature type="domain" description="RNA polymerase sigma factor 70 region 4 type 2" evidence="6">
    <location>
        <begin position="129"/>
        <end position="178"/>
    </location>
</feature>
<keyword evidence="3" id="KW-0731">Sigma factor</keyword>
<dbReference type="PANTHER" id="PTHR43133:SF8">
    <property type="entry name" value="RNA POLYMERASE SIGMA FACTOR HI_1459-RELATED"/>
    <property type="match status" value="1"/>
</dbReference>
<dbReference type="GO" id="GO:0016987">
    <property type="term" value="F:sigma factor activity"/>
    <property type="evidence" value="ECO:0007669"/>
    <property type="project" value="UniProtKB-KW"/>
</dbReference>
<dbReference type="InterPro" id="IPR039425">
    <property type="entry name" value="RNA_pol_sigma-70-like"/>
</dbReference>
<dbReference type="InterPro" id="IPR013325">
    <property type="entry name" value="RNA_pol_sigma_r2"/>
</dbReference>
<sequence length="186" mass="22142">MSKTHQQYYNFSKEELRNLLELTKNGDTNSFQELSSLIRSISYSYFKSKYNYGKLHTVDDADDLANDVFIAFAKQYQDILDIEKWLRRVLFLTFVNFYKKQRSKSFFEFDETLHEDNITQDASISLDSEKILSIVSNLKDPKDKIIMMRFWEGMKFSEIAVKLDKNEAAVKKMFYRSIEEIKNKLE</sequence>
<dbReference type="InterPro" id="IPR036388">
    <property type="entry name" value="WH-like_DNA-bd_sf"/>
</dbReference>
<evidence type="ECO:0000256" key="2">
    <source>
        <dbReference type="ARBA" id="ARBA00023015"/>
    </source>
</evidence>
<evidence type="ECO:0000313" key="7">
    <source>
        <dbReference type="EMBL" id="VAX21203.1"/>
    </source>
</evidence>
<dbReference type="InterPro" id="IPR014284">
    <property type="entry name" value="RNA_pol_sigma-70_dom"/>
</dbReference>
<dbReference type="NCBIfam" id="TIGR02937">
    <property type="entry name" value="sigma70-ECF"/>
    <property type="match status" value="1"/>
</dbReference>
<dbReference type="InterPro" id="IPR013324">
    <property type="entry name" value="RNA_pol_sigma_r3/r4-like"/>
</dbReference>
<protein>
    <submittedName>
        <fullName evidence="7">RNA polymerase ECF-type sigma factor</fullName>
    </submittedName>
</protein>
<dbReference type="PANTHER" id="PTHR43133">
    <property type="entry name" value="RNA POLYMERASE ECF-TYPE SIGMA FACTO"/>
    <property type="match status" value="1"/>
</dbReference>
<accession>A0A3B1C957</accession>
<evidence type="ECO:0000256" key="4">
    <source>
        <dbReference type="ARBA" id="ARBA00023125"/>
    </source>
</evidence>
<dbReference type="SUPFAM" id="SSF88659">
    <property type="entry name" value="Sigma3 and sigma4 domains of RNA polymerase sigma factors"/>
    <property type="match status" value="1"/>
</dbReference>
<dbReference type="GO" id="GO:0006352">
    <property type="term" value="P:DNA-templated transcription initiation"/>
    <property type="evidence" value="ECO:0007669"/>
    <property type="project" value="InterPro"/>
</dbReference>
<dbReference type="AlphaFoldDB" id="A0A3B1C957"/>
<dbReference type="SUPFAM" id="SSF88946">
    <property type="entry name" value="Sigma2 domain of RNA polymerase sigma factors"/>
    <property type="match status" value="1"/>
</dbReference>
<organism evidence="7">
    <name type="scientific">hydrothermal vent metagenome</name>
    <dbReference type="NCBI Taxonomy" id="652676"/>
    <lineage>
        <taxon>unclassified sequences</taxon>
        <taxon>metagenomes</taxon>
        <taxon>ecological metagenomes</taxon>
    </lineage>
</organism>
<keyword evidence="2" id="KW-0805">Transcription regulation</keyword>
<dbReference type="Pfam" id="PF08281">
    <property type="entry name" value="Sigma70_r4_2"/>
    <property type="match status" value="1"/>
</dbReference>
<comment type="similarity">
    <text evidence="1">Belongs to the sigma-70 factor family. ECF subfamily.</text>
</comment>
<keyword evidence="5" id="KW-0804">Transcription</keyword>
<gene>
    <name evidence="7" type="ORF">MNBD_IGNAVI01-514</name>
</gene>
<dbReference type="Gene3D" id="1.10.10.10">
    <property type="entry name" value="Winged helix-like DNA-binding domain superfamily/Winged helix DNA-binding domain"/>
    <property type="match status" value="1"/>
</dbReference>
<keyword evidence="4" id="KW-0238">DNA-binding</keyword>
<evidence type="ECO:0000256" key="3">
    <source>
        <dbReference type="ARBA" id="ARBA00023082"/>
    </source>
</evidence>
<evidence type="ECO:0000256" key="5">
    <source>
        <dbReference type="ARBA" id="ARBA00023163"/>
    </source>
</evidence>
<dbReference type="InterPro" id="IPR013249">
    <property type="entry name" value="RNA_pol_sigma70_r4_t2"/>
</dbReference>
<dbReference type="GO" id="GO:0003677">
    <property type="term" value="F:DNA binding"/>
    <property type="evidence" value="ECO:0007669"/>
    <property type="project" value="UniProtKB-KW"/>
</dbReference>
<evidence type="ECO:0000259" key="6">
    <source>
        <dbReference type="Pfam" id="PF08281"/>
    </source>
</evidence>
<reference evidence="7" key="1">
    <citation type="submission" date="2018-06" db="EMBL/GenBank/DDBJ databases">
        <authorList>
            <person name="Zhirakovskaya E."/>
        </authorList>
    </citation>
    <scope>NUCLEOTIDE SEQUENCE</scope>
</reference>
<dbReference type="EMBL" id="UOGD01000190">
    <property type="protein sequence ID" value="VAX21203.1"/>
    <property type="molecule type" value="Genomic_DNA"/>
</dbReference>
<dbReference type="Gene3D" id="1.10.1740.10">
    <property type="match status" value="1"/>
</dbReference>
<proteinExistence type="inferred from homology"/>
<name>A0A3B1C957_9ZZZZ</name>